<feature type="transmembrane region" description="Helical" evidence="6">
    <location>
        <begin position="489"/>
        <end position="507"/>
    </location>
</feature>
<dbReference type="InterPro" id="IPR036866">
    <property type="entry name" value="RibonucZ/Hydroxyglut_hydro"/>
</dbReference>
<feature type="transmembrane region" description="Helical" evidence="6">
    <location>
        <begin position="16"/>
        <end position="33"/>
    </location>
</feature>
<keyword evidence="9" id="KW-1185">Reference proteome</keyword>
<feature type="transmembrane region" description="Helical" evidence="6">
    <location>
        <begin position="519"/>
        <end position="537"/>
    </location>
</feature>
<protein>
    <submittedName>
        <fullName evidence="8">ComEC/Rec2-related protein</fullName>
    </submittedName>
</protein>
<dbReference type="PANTHER" id="PTHR30619">
    <property type="entry name" value="DNA INTERNALIZATION/COMPETENCE PROTEIN COMEC/REC2"/>
    <property type="match status" value="1"/>
</dbReference>
<dbReference type="Proteomes" id="UP000006666">
    <property type="component" value="Chromosome"/>
</dbReference>
<evidence type="ECO:0000256" key="3">
    <source>
        <dbReference type="ARBA" id="ARBA00022692"/>
    </source>
</evidence>
<dbReference type="SMART" id="SM00849">
    <property type="entry name" value="Lactamase_B"/>
    <property type="match status" value="1"/>
</dbReference>
<keyword evidence="4 6" id="KW-1133">Transmembrane helix</keyword>
<dbReference type="Gene3D" id="3.60.15.10">
    <property type="entry name" value="Ribonuclease Z/Hydroxyacylglutathione hydrolase-like"/>
    <property type="match status" value="1"/>
</dbReference>
<keyword evidence="5 6" id="KW-0472">Membrane</keyword>
<sequence>MSSHAAGARDRSRLDLRLLVPALVAWAVAAAGLAWGAPLRWACVGGCALVAAGGLWWFRRPGRDRARVGAAVLTLSGILTALLLGVSTLAETSRQQGLVARAIAEEAVVSAEVTLTADARRVVSEGRFGRSELVLLRARAHRIEHRGQESAANAPVLVIARPGSGWDELTWRTRLEVTGLVEPSDPGDDVVAVLSPAKGPQEVRPPGGGWRVAESLREGLRESMDPVWTDARGLVPGLVLGDTSLTPEELTEAMNETGMTHLSAVSGSNVAIVVGAVLWVCTGVGVPRRLRPWAAALALGGFVVLARPEPSVLRAGVMGGVALVGMTASRRAASLPALATSMVLLLVWDPWLARSYGFALSVLATLGLVLFVRPWAEALRRRWPAVPEPVAQALVIPVAAALTTAPVVAMLQGQVSVVGLLTNLAAAPLVAPATVGGVVVVLVHPVAEPLADAIAWVAAAPAQVIGWIARAGAAVPHGAVPWPADGRGGLVLAVVLALVVVSGPPLVRLLARPGRWRDMVTASAGCTALVLGVLWAGPRLPAAVPGLGSAGAATDWRVVMCDVGQGDAFLVRTAPDRAVLVDTGPPGARTPSCLRAAGVRALDAVVVTHAHADHSGNLGAVLDAVPVGAVWASPSELARPMQPGHPAEWREVARARGTPIEPFAAGDRVDLGAARLTAVWPRAGVDVAPDDRRNDGSLVLHAEVGAAGPAAGAAGGAWVPADGGAAPVRVLLTGDLEKTGGAAVQALTAEVPVDVLKVPHHGSARQGEALLARGAPLALVSAGRDNDHGHPAPATLERLDAAGSTVVGTVEHGDVAVGASDTGLWWARL</sequence>
<dbReference type="InterPro" id="IPR001279">
    <property type="entry name" value="Metallo-B-lactamas"/>
</dbReference>
<dbReference type="eggNOG" id="COG0658">
    <property type="taxonomic scope" value="Bacteria"/>
</dbReference>
<evidence type="ECO:0000256" key="2">
    <source>
        <dbReference type="ARBA" id="ARBA00022475"/>
    </source>
</evidence>
<dbReference type="PANTHER" id="PTHR30619:SF1">
    <property type="entry name" value="RECOMBINATION PROTEIN 2"/>
    <property type="match status" value="1"/>
</dbReference>
<feature type="transmembrane region" description="Helical" evidence="6">
    <location>
        <begin position="393"/>
        <end position="411"/>
    </location>
</feature>
<organism evidence="8 9">
    <name type="scientific">Kytococcus sedentarius (strain ATCC 14392 / DSM 20547 / JCM 11482 / CCUG 33030 / NBRC 15357 / NCTC 11040 / CCM 314 / 541)</name>
    <name type="common">Micrococcus sedentarius</name>
    <dbReference type="NCBI Taxonomy" id="478801"/>
    <lineage>
        <taxon>Bacteria</taxon>
        <taxon>Bacillati</taxon>
        <taxon>Actinomycetota</taxon>
        <taxon>Actinomycetes</taxon>
        <taxon>Micrococcales</taxon>
        <taxon>Kytococcaceae</taxon>
        <taxon>Kytococcus</taxon>
    </lineage>
</organism>
<evidence type="ECO:0000259" key="7">
    <source>
        <dbReference type="SMART" id="SM00849"/>
    </source>
</evidence>
<dbReference type="Pfam" id="PF03772">
    <property type="entry name" value="Competence"/>
    <property type="match status" value="1"/>
</dbReference>
<feature type="transmembrane region" description="Helical" evidence="6">
    <location>
        <begin position="450"/>
        <end position="469"/>
    </location>
</feature>
<dbReference type="EMBL" id="CP001686">
    <property type="protein sequence ID" value="ACV06745.1"/>
    <property type="molecule type" value="Genomic_DNA"/>
</dbReference>
<dbReference type="AlphaFoldDB" id="C7NJ58"/>
<feature type="transmembrane region" description="Helical" evidence="6">
    <location>
        <begin position="354"/>
        <end position="372"/>
    </location>
</feature>
<dbReference type="SUPFAM" id="SSF56281">
    <property type="entry name" value="Metallo-hydrolase/oxidoreductase"/>
    <property type="match status" value="1"/>
</dbReference>
<accession>C7NJ58</accession>
<dbReference type="Pfam" id="PF00753">
    <property type="entry name" value="Lactamase_B"/>
    <property type="match status" value="1"/>
</dbReference>
<reference evidence="8 9" key="1">
    <citation type="journal article" date="2009" name="Stand. Genomic Sci.">
        <title>Complete genome sequence of Kytococcus sedentarius type strain (541).</title>
        <authorList>
            <person name="Sims D."/>
            <person name="Brettin T."/>
            <person name="Detter J.C."/>
            <person name="Han C."/>
            <person name="Lapidus A."/>
            <person name="Copeland A."/>
            <person name="Glavina Del Rio T."/>
            <person name="Nolan M."/>
            <person name="Chen F."/>
            <person name="Lucas S."/>
            <person name="Tice H."/>
            <person name="Cheng J.F."/>
            <person name="Bruce D."/>
            <person name="Goodwin L."/>
            <person name="Pitluck S."/>
            <person name="Ovchinnikova G."/>
            <person name="Pati A."/>
            <person name="Ivanova N."/>
            <person name="Mavrommatis K."/>
            <person name="Chen A."/>
            <person name="Palaniappan K."/>
            <person name="D'haeseleer P."/>
            <person name="Chain P."/>
            <person name="Bristow J."/>
            <person name="Eisen J.A."/>
            <person name="Markowitz V."/>
            <person name="Hugenholtz P."/>
            <person name="Schneider S."/>
            <person name="Goker M."/>
            <person name="Pukall R."/>
            <person name="Kyrpides N.C."/>
            <person name="Klenk H.P."/>
        </authorList>
    </citation>
    <scope>NUCLEOTIDE SEQUENCE [LARGE SCALE GENOMIC DNA]</scope>
    <source>
        <strain evidence="9">ATCC 14392 / DSM 20547 / JCM 11482 / CCUG 33030 / NBRC 15357 / NCTC 11040 / CCM 314 / 541</strain>
    </source>
</reference>
<dbReference type="eggNOG" id="COG2333">
    <property type="taxonomic scope" value="Bacteria"/>
</dbReference>
<evidence type="ECO:0000256" key="5">
    <source>
        <dbReference type="ARBA" id="ARBA00023136"/>
    </source>
</evidence>
<comment type="subcellular location">
    <subcellularLocation>
        <location evidence="1">Cell membrane</location>
        <topology evidence="1">Multi-pass membrane protein</topology>
    </subcellularLocation>
</comment>
<evidence type="ECO:0000256" key="6">
    <source>
        <dbReference type="SAM" id="Phobius"/>
    </source>
</evidence>
<dbReference type="CDD" id="cd07731">
    <property type="entry name" value="ComA-like_MBL-fold"/>
    <property type="match status" value="1"/>
</dbReference>
<feature type="domain" description="Metallo-beta-lactamase" evidence="7">
    <location>
        <begin position="565"/>
        <end position="784"/>
    </location>
</feature>
<name>C7NJ58_KYTSD</name>
<dbReference type="STRING" id="478801.Ksed_17320"/>
<dbReference type="NCBIfam" id="TIGR00360">
    <property type="entry name" value="ComEC_N-term"/>
    <property type="match status" value="1"/>
</dbReference>
<feature type="transmembrane region" description="Helical" evidence="6">
    <location>
        <begin position="417"/>
        <end position="443"/>
    </location>
</feature>
<proteinExistence type="predicted"/>
<dbReference type="HOGENOM" id="CLU_010363_4_0_11"/>
<dbReference type="InterPro" id="IPR004477">
    <property type="entry name" value="ComEC_N"/>
</dbReference>
<keyword evidence="3 6" id="KW-0812">Transmembrane</keyword>
<evidence type="ECO:0000313" key="8">
    <source>
        <dbReference type="EMBL" id="ACV06745.1"/>
    </source>
</evidence>
<dbReference type="GO" id="GO:0005886">
    <property type="term" value="C:plasma membrane"/>
    <property type="evidence" value="ECO:0007669"/>
    <property type="project" value="UniProtKB-SubCell"/>
</dbReference>
<feature type="transmembrane region" description="Helical" evidence="6">
    <location>
        <begin position="39"/>
        <end position="58"/>
    </location>
</feature>
<gene>
    <name evidence="8" type="ordered locus">Ksed_17320</name>
</gene>
<dbReference type="RefSeq" id="WP_015779687.1">
    <property type="nucleotide sequence ID" value="NC_013169.1"/>
</dbReference>
<evidence type="ECO:0000313" key="9">
    <source>
        <dbReference type="Proteomes" id="UP000006666"/>
    </source>
</evidence>
<evidence type="ECO:0000256" key="4">
    <source>
        <dbReference type="ARBA" id="ARBA00022989"/>
    </source>
</evidence>
<dbReference type="InterPro" id="IPR052159">
    <property type="entry name" value="Competence_DNA_uptake"/>
</dbReference>
<dbReference type="InterPro" id="IPR035681">
    <property type="entry name" value="ComA-like_MBL"/>
</dbReference>
<evidence type="ECO:0000256" key="1">
    <source>
        <dbReference type="ARBA" id="ARBA00004651"/>
    </source>
</evidence>
<feature type="transmembrane region" description="Helical" evidence="6">
    <location>
        <begin position="70"/>
        <end position="90"/>
    </location>
</feature>
<dbReference type="KEGG" id="kse:Ksed_17320"/>
<keyword evidence="2" id="KW-1003">Cell membrane</keyword>